<accession>A0A9N8WJS3</accession>
<keyword evidence="2" id="KW-1185">Reference proteome</keyword>
<protein>
    <submittedName>
        <fullName evidence="1">10877_t:CDS:1</fullName>
    </submittedName>
</protein>
<sequence length="87" mass="10195">MNIDRIIKYCEAATKRSSCPREDKRVYIYRAVMKELKSLDISKVKPDHPLACGIFDLTKRVDNYANILPEEIQTLLKRNNFVHDVEL</sequence>
<proteinExistence type="predicted"/>
<gene>
    <name evidence="1" type="ORF">PBRASI_LOCUS2029</name>
</gene>
<dbReference type="EMBL" id="CAJVPI010000147">
    <property type="protein sequence ID" value="CAG8489584.1"/>
    <property type="molecule type" value="Genomic_DNA"/>
</dbReference>
<dbReference type="AlphaFoldDB" id="A0A9N8WJS3"/>
<comment type="caution">
    <text evidence="1">The sequence shown here is derived from an EMBL/GenBank/DDBJ whole genome shotgun (WGS) entry which is preliminary data.</text>
</comment>
<dbReference type="Proteomes" id="UP000789739">
    <property type="component" value="Unassembled WGS sequence"/>
</dbReference>
<evidence type="ECO:0000313" key="1">
    <source>
        <dbReference type="EMBL" id="CAG8489584.1"/>
    </source>
</evidence>
<evidence type="ECO:0000313" key="2">
    <source>
        <dbReference type="Proteomes" id="UP000789739"/>
    </source>
</evidence>
<organism evidence="1 2">
    <name type="scientific">Paraglomus brasilianum</name>
    <dbReference type="NCBI Taxonomy" id="144538"/>
    <lineage>
        <taxon>Eukaryota</taxon>
        <taxon>Fungi</taxon>
        <taxon>Fungi incertae sedis</taxon>
        <taxon>Mucoromycota</taxon>
        <taxon>Glomeromycotina</taxon>
        <taxon>Glomeromycetes</taxon>
        <taxon>Paraglomerales</taxon>
        <taxon>Paraglomeraceae</taxon>
        <taxon>Paraglomus</taxon>
    </lineage>
</organism>
<name>A0A9N8WJS3_9GLOM</name>
<reference evidence="1" key="1">
    <citation type="submission" date="2021-06" db="EMBL/GenBank/DDBJ databases">
        <authorList>
            <person name="Kallberg Y."/>
            <person name="Tangrot J."/>
            <person name="Rosling A."/>
        </authorList>
    </citation>
    <scope>NUCLEOTIDE SEQUENCE</scope>
    <source>
        <strain evidence="1">BR232B</strain>
    </source>
</reference>